<evidence type="ECO:0000256" key="13">
    <source>
        <dbReference type="ARBA" id="ARBA00024209"/>
    </source>
</evidence>
<feature type="domain" description="RING-type" evidence="17">
    <location>
        <begin position="108"/>
        <end position="150"/>
    </location>
</feature>
<evidence type="ECO:0000313" key="18">
    <source>
        <dbReference type="Proteomes" id="UP000228380"/>
    </source>
</evidence>
<keyword evidence="10" id="KW-0862">Zinc</keyword>
<evidence type="ECO:0000256" key="11">
    <source>
        <dbReference type="ARBA" id="ARBA00022989"/>
    </source>
</evidence>
<keyword evidence="11 16" id="KW-1133">Transmembrane helix</keyword>
<dbReference type="OrthoDB" id="755715at2759"/>
<dbReference type="PROSITE" id="PS50089">
    <property type="entry name" value="ZF_RING_2"/>
    <property type="match status" value="1"/>
</dbReference>
<keyword evidence="7" id="KW-0479">Metal-binding</keyword>
<dbReference type="InterPro" id="IPR001841">
    <property type="entry name" value="Znf_RING"/>
</dbReference>
<protein>
    <recommendedName>
        <fullName evidence="4">RING-type E3 ubiquitin transferase</fullName>
        <ecNumber evidence="4">2.3.2.27</ecNumber>
    </recommendedName>
</protein>
<feature type="region of interest" description="Disordered" evidence="15">
    <location>
        <begin position="196"/>
        <end position="252"/>
    </location>
</feature>
<evidence type="ECO:0000256" key="10">
    <source>
        <dbReference type="ARBA" id="ARBA00022833"/>
    </source>
</evidence>
<dbReference type="EC" id="2.3.2.27" evidence="4"/>
<dbReference type="CDD" id="cd16461">
    <property type="entry name" value="RING-H2_EL5-like"/>
    <property type="match status" value="1"/>
</dbReference>
<evidence type="ECO:0000256" key="8">
    <source>
        <dbReference type="ARBA" id="ARBA00022771"/>
    </source>
</evidence>
<evidence type="ECO:0000256" key="7">
    <source>
        <dbReference type="ARBA" id="ARBA00022723"/>
    </source>
</evidence>
<comment type="similarity">
    <text evidence="13">Belongs to the RING-type zinc finger family. ATL subfamily.</text>
</comment>
<evidence type="ECO:0000256" key="16">
    <source>
        <dbReference type="SAM" id="Phobius"/>
    </source>
</evidence>
<reference evidence="18" key="1">
    <citation type="journal article" date="2019" name="Nat. Commun.">
        <title>Genome-wide association mapping of date palm fruit traits.</title>
        <authorList>
            <person name="Hazzouri K.M."/>
            <person name="Gros-Balthazard M."/>
            <person name="Flowers J.M."/>
            <person name="Copetti D."/>
            <person name="Lemansour A."/>
            <person name="Lebrun M."/>
            <person name="Masmoudi K."/>
            <person name="Ferrand S."/>
            <person name="Dhar M.I."/>
            <person name="Fresquez Z.A."/>
            <person name="Rosas U."/>
            <person name="Zhang J."/>
            <person name="Talag J."/>
            <person name="Lee S."/>
            <person name="Kudrna D."/>
            <person name="Powell R.F."/>
            <person name="Leitch I.J."/>
            <person name="Krueger R.R."/>
            <person name="Wing R.A."/>
            <person name="Amiri K.M.A."/>
            <person name="Purugganan M.D."/>
        </authorList>
    </citation>
    <scope>NUCLEOTIDE SEQUENCE [LARGE SCALE GENOMIC DNA]</scope>
    <source>
        <strain evidence="18">cv. Khalas</strain>
    </source>
</reference>
<dbReference type="Proteomes" id="UP000228380">
    <property type="component" value="Chromosome 3"/>
</dbReference>
<evidence type="ECO:0000256" key="1">
    <source>
        <dbReference type="ARBA" id="ARBA00000900"/>
    </source>
</evidence>
<dbReference type="GO" id="GO:0016020">
    <property type="term" value="C:membrane"/>
    <property type="evidence" value="ECO:0007669"/>
    <property type="project" value="UniProtKB-SubCell"/>
</dbReference>
<evidence type="ECO:0000256" key="3">
    <source>
        <dbReference type="ARBA" id="ARBA00004906"/>
    </source>
</evidence>
<evidence type="ECO:0000256" key="9">
    <source>
        <dbReference type="ARBA" id="ARBA00022786"/>
    </source>
</evidence>
<comment type="pathway">
    <text evidence="3">Protein modification; protein ubiquitination.</text>
</comment>
<dbReference type="PANTHER" id="PTHR45768:SF34">
    <property type="entry name" value="RING-H2 FINGER PROTEIN ATL64"/>
    <property type="match status" value="1"/>
</dbReference>
<dbReference type="GO" id="GO:0061630">
    <property type="term" value="F:ubiquitin protein ligase activity"/>
    <property type="evidence" value="ECO:0007669"/>
    <property type="project" value="UniProtKB-EC"/>
</dbReference>
<organism evidence="18 19">
    <name type="scientific">Phoenix dactylifera</name>
    <name type="common">Date palm</name>
    <dbReference type="NCBI Taxonomy" id="42345"/>
    <lineage>
        <taxon>Eukaryota</taxon>
        <taxon>Viridiplantae</taxon>
        <taxon>Streptophyta</taxon>
        <taxon>Embryophyta</taxon>
        <taxon>Tracheophyta</taxon>
        <taxon>Spermatophyta</taxon>
        <taxon>Magnoliopsida</taxon>
        <taxon>Liliopsida</taxon>
        <taxon>Arecaceae</taxon>
        <taxon>Coryphoideae</taxon>
        <taxon>Phoeniceae</taxon>
        <taxon>Phoenix</taxon>
    </lineage>
</organism>
<evidence type="ECO:0000256" key="15">
    <source>
        <dbReference type="SAM" id="MobiDB-lite"/>
    </source>
</evidence>
<comment type="catalytic activity">
    <reaction evidence="1">
        <text>S-ubiquitinyl-[E2 ubiquitin-conjugating enzyme]-L-cysteine + [acceptor protein]-L-lysine = [E2 ubiquitin-conjugating enzyme]-L-cysteine + N(6)-ubiquitinyl-[acceptor protein]-L-lysine.</text>
        <dbReference type="EC" id="2.3.2.27"/>
    </reaction>
</comment>
<feature type="transmembrane region" description="Helical" evidence="16">
    <location>
        <begin position="22"/>
        <end position="43"/>
    </location>
</feature>
<comment type="subcellular location">
    <subcellularLocation>
        <location evidence="2">Membrane</location>
        <topology evidence="2">Single-pass membrane protein</topology>
    </subcellularLocation>
</comment>
<evidence type="ECO:0000256" key="12">
    <source>
        <dbReference type="ARBA" id="ARBA00023136"/>
    </source>
</evidence>
<dbReference type="PANTHER" id="PTHR45768">
    <property type="entry name" value="E3 UBIQUITIN-PROTEIN LIGASE RNF13-LIKE"/>
    <property type="match status" value="1"/>
</dbReference>
<keyword evidence="8 14" id="KW-0863">Zinc-finger</keyword>
<dbReference type="RefSeq" id="XP_008794304.2">
    <property type="nucleotide sequence ID" value="XM_008796082.2"/>
</dbReference>
<dbReference type="SUPFAM" id="SSF57850">
    <property type="entry name" value="RING/U-box"/>
    <property type="match status" value="1"/>
</dbReference>
<dbReference type="Gene3D" id="3.30.40.10">
    <property type="entry name" value="Zinc/RING finger domain, C3HC4 (zinc finger)"/>
    <property type="match status" value="1"/>
</dbReference>
<dbReference type="GeneID" id="103710389"/>
<dbReference type="AlphaFoldDB" id="A0A8B7C950"/>
<evidence type="ECO:0000256" key="4">
    <source>
        <dbReference type="ARBA" id="ARBA00012483"/>
    </source>
</evidence>
<dbReference type="GO" id="GO:0008270">
    <property type="term" value="F:zinc ion binding"/>
    <property type="evidence" value="ECO:0007669"/>
    <property type="project" value="UniProtKB-KW"/>
</dbReference>
<proteinExistence type="inferred from homology"/>
<keyword evidence="18" id="KW-1185">Reference proteome</keyword>
<dbReference type="FunFam" id="3.30.40.10:FF:000187">
    <property type="entry name" value="E3 ubiquitin-protein ligase ATL6"/>
    <property type="match status" value="1"/>
</dbReference>
<name>A0A8B7C950_PHODC</name>
<dbReference type="KEGG" id="pda:103710389"/>
<dbReference type="InterPro" id="IPR013083">
    <property type="entry name" value="Znf_RING/FYVE/PHD"/>
</dbReference>
<keyword evidence="9" id="KW-0833">Ubl conjugation pathway</keyword>
<accession>A0A8B7C950</accession>
<evidence type="ECO:0000256" key="2">
    <source>
        <dbReference type="ARBA" id="ARBA00004167"/>
    </source>
</evidence>
<evidence type="ECO:0000256" key="14">
    <source>
        <dbReference type="PROSITE-ProRule" id="PRU00175"/>
    </source>
</evidence>
<sequence>MSSVVPDRNSQDASIDPYNGKVLLAAVICLSIVIFFVLLLHGYARWVLRMRPTVAHVVMDPLHRRSSSTYPGYTSEVALPGNGLDAMVVASLPLFVYRSKEDENGLHCVVCLSVMVEDEIGRLLPKCKHAFHVECIDMWLMSHSTCPICRAPVKMDEMASGGDGASLVILVEEMEEVEPAGSANEEPSALRGTVEGEVQVEMPISSDESSNSSSSSSCSSASASSSVGCSSLKRMLSRSRSESRVFPSLPVN</sequence>
<evidence type="ECO:0000313" key="19">
    <source>
        <dbReference type="RefSeq" id="XP_008794304.2"/>
    </source>
</evidence>
<feature type="compositionally biased region" description="Low complexity" evidence="15">
    <location>
        <begin position="205"/>
        <end position="234"/>
    </location>
</feature>
<reference evidence="19" key="2">
    <citation type="submission" date="2025-08" db="UniProtKB">
        <authorList>
            <consortium name="RefSeq"/>
        </authorList>
    </citation>
    <scope>IDENTIFICATION</scope>
    <source>
        <tissue evidence="19">Young leaves</tissue>
    </source>
</reference>
<evidence type="ECO:0000256" key="6">
    <source>
        <dbReference type="ARBA" id="ARBA00022692"/>
    </source>
</evidence>
<keyword evidence="5" id="KW-0808">Transferase</keyword>
<keyword evidence="6 16" id="KW-0812">Transmembrane</keyword>
<gene>
    <name evidence="19" type="primary">LOC103710389</name>
</gene>
<dbReference type="SMART" id="SM00184">
    <property type="entry name" value="RING"/>
    <property type="match status" value="1"/>
</dbReference>
<keyword evidence="12 16" id="KW-0472">Membrane</keyword>
<dbReference type="Pfam" id="PF13639">
    <property type="entry name" value="zf-RING_2"/>
    <property type="match status" value="1"/>
</dbReference>
<evidence type="ECO:0000259" key="17">
    <source>
        <dbReference type="PROSITE" id="PS50089"/>
    </source>
</evidence>
<evidence type="ECO:0000256" key="5">
    <source>
        <dbReference type="ARBA" id="ARBA00022679"/>
    </source>
</evidence>